<accession>A0A4Y2SYS2</accession>
<name>A0A4Y2SYS2_ARAVE</name>
<protein>
    <submittedName>
        <fullName evidence="1">Uncharacterized protein</fullName>
    </submittedName>
</protein>
<gene>
    <name evidence="1" type="ORF">AVEN_220329_1</name>
</gene>
<organism evidence="1 2">
    <name type="scientific">Araneus ventricosus</name>
    <name type="common">Orbweaver spider</name>
    <name type="synonym">Epeira ventricosa</name>
    <dbReference type="NCBI Taxonomy" id="182803"/>
    <lineage>
        <taxon>Eukaryota</taxon>
        <taxon>Metazoa</taxon>
        <taxon>Ecdysozoa</taxon>
        <taxon>Arthropoda</taxon>
        <taxon>Chelicerata</taxon>
        <taxon>Arachnida</taxon>
        <taxon>Araneae</taxon>
        <taxon>Araneomorphae</taxon>
        <taxon>Entelegynae</taxon>
        <taxon>Araneoidea</taxon>
        <taxon>Araneidae</taxon>
        <taxon>Araneus</taxon>
    </lineage>
</organism>
<dbReference type="AlphaFoldDB" id="A0A4Y2SYS2"/>
<proteinExistence type="predicted"/>
<dbReference type="EMBL" id="BGPR01024991">
    <property type="protein sequence ID" value="GBN93528.1"/>
    <property type="molecule type" value="Genomic_DNA"/>
</dbReference>
<evidence type="ECO:0000313" key="2">
    <source>
        <dbReference type="Proteomes" id="UP000499080"/>
    </source>
</evidence>
<comment type="caution">
    <text evidence="1">The sequence shown here is derived from an EMBL/GenBank/DDBJ whole genome shotgun (WGS) entry which is preliminary data.</text>
</comment>
<dbReference type="Proteomes" id="UP000499080">
    <property type="component" value="Unassembled WGS sequence"/>
</dbReference>
<evidence type="ECO:0000313" key="1">
    <source>
        <dbReference type="EMBL" id="GBN93528.1"/>
    </source>
</evidence>
<feature type="non-terminal residue" evidence="1">
    <location>
        <position position="1"/>
    </location>
</feature>
<sequence>LEENLWQTSNVESPPSLAKRVCLKFAVTNSATPPLQCKLAHFKPMFVLLNAGSDNFERIDNFYSFIEEPAASFETAESSSAAFEIERVFTTSSEVEGSMLCNNCASL</sequence>
<reference evidence="1 2" key="1">
    <citation type="journal article" date="2019" name="Sci. Rep.">
        <title>Orb-weaving spider Araneus ventricosus genome elucidates the spidroin gene catalogue.</title>
        <authorList>
            <person name="Kono N."/>
            <person name="Nakamura H."/>
            <person name="Ohtoshi R."/>
            <person name="Moran D.A.P."/>
            <person name="Shinohara A."/>
            <person name="Yoshida Y."/>
            <person name="Fujiwara M."/>
            <person name="Mori M."/>
            <person name="Tomita M."/>
            <person name="Arakawa K."/>
        </authorList>
    </citation>
    <scope>NUCLEOTIDE SEQUENCE [LARGE SCALE GENOMIC DNA]</scope>
</reference>
<keyword evidence="2" id="KW-1185">Reference proteome</keyword>